<dbReference type="PANTHER" id="PTHR47957:SF3">
    <property type="entry name" value="ATP-DEPENDENT HELICASE HRQ1"/>
    <property type="match status" value="1"/>
</dbReference>
<dbReference type="InterPro" id="IPR018973">
    <property type="entry name" value="MZB"/>
</dbReference>
<dbReference type="GO" id="GO:0036297">
    <property type="term" value="P:interstrand cross-link repair"/>
    <property type="evidence" value="ECO:0007669"/>
    <property type="project" value="TreeGrafter"/>
</dbReference>
<dbReference type="Pfam" id="PF00271">
    <property type="entry name" value="Helicase_C"/>
    <property type="match status" value="1"/>
</dbReference>
<dbReference type="GO" id="GO:0043138">
    <property type="term" value="F:3'-5' DNA helicase activity"/>
    <property type="evidence" value="ECO:0007669"/>
    <property type="project" value="TreeGrafter"/>
</dbReference>
<evidence type="ECO:0000259" key="3">
    <source>
        <dbReference type="PROSITE" id="PS51192"/>
    </source>
</evidence>
<dbReference type="OrthoDB" id="9774462at2"/>
<keyword evidence="5" id="KW-0378">Hydrolase</keyword>
<dbReference type="InterPro" id="IPR001650">
    <property type="entry name" value="Helicase_C-like"/>
</dbReference>
<dbReference type="AlphaFoldDB" id="A0A068NUQ1"/>
<dbReference type="SMART" id="SM00490">
    <property type="entry name" value="HELICc"/>
    <property type="match status" value="1"/>
</dbReference>
<dbReference type="SUPFAM" id="SSF52540">
    <property type="entry name" value="P-loop containing nucleoside triphosphate hydrolases"/>
    <property type="match status" value="1"/>
</dbReference>
<feature type="domain" description="Helicase C-terminal" evidence="4">
    <location>
        <begin position="264"/>
        <end position="420"/>
    </location>
</feature>
<evidence type="ECO:0000256" key="2">
    <source>
        <dbReference type="ARBA" id="ARBA00022840"/>
    </source>
</evidence>
<keyword evidence="5" id="KW-0347">Helicase</keyword>
<sequence>MFGDPRISAQIAHMEEHAPRSAVYGEIRRAMHPLIQDKLKELELSRLFSHQAKAYDAAMEGRDVVVVTGTNSGKTMCYNLPALQMCLSEPAVRCLYLFPTKALAQDQLGKLEALIPGPQVRVGTYDGDTPQNQRSSIRKLSHIVLTNPDMLHVGIMPGHDYWAKFFKSLRLIVLDEMHVYRGVFGSNVGNVLRRLLRLCEWHKSRPQIIACSATIGNPTDLFDKLTGRKATLIDEDGSPSGKRTFVFWNPPELGEGRRLSANVATSEILASLTENGLRTLAFSRARVSAELVLRYTRKRVQEGGHVAPGSIESYRAGYTAKERRQIEQSLFRGDLLGLSATNAMELGVDVGGLDAVVMNGYPGTASSFWQQAGRAGRGARDGLAVFVAHDDPLEQFLVREPQTLLGARNESVGANPGNPQILSQHLLCAAHERPIAPSELTRFGTEALNVAEGLDRSGELEFRAGLFFYPSFEPPALRVNIRGAGGEQVRLIVDGQELGTMERSRAMTSAHEGAIYMHRGATFLVTSLDLENERAEVVPFEADYYTQTIVQSVLDPRVEVRSAQLPHANASLAGVTVTDMVVGFRKKSLDGDTVLGVEALDLPPMTYDTVCVRIDLPPLDENLDMSEQLGGIHGLEHALMAVAPLLAGCDRGDLGSAWYSMFPDTMRPAVFVFDKTPGGVGLCERLFESVTAWLRAAHQLLASCKCDAGCPGCLYSPRCEVSNEALSKPGSLALLGKLSQ</sequence>
<reference evidence="5 6" key="1">
    <citation type="journal article" date="2014" name="PLoS ONE">
        <title>The first complete genome sequence of the class fimbriimonadia in the phylum armatimonadetes.</title>
        <authorList>
            <person name="Hu Z.Y."/>
            <person name="Wang Y.Z."/>
            <person name="Im W.T."/>
            <person name="Wang S.Y."/>
            <person name="Zhao G.P."/>
            <person name="Zheng H.J."/>
            <person name="Quan Z.X."/>
        </authorList>
    </citation>
    <scope>NUCLEOTIDE SEQUENCE [LARGE SCALE GENOMIC DNA]</scope>
    <source>
        <strain evidence="5">Gsoil 348</strain>
    </source>
</reference>
<accession>A0A068NUQ1</accession>
<dbReference type="Pfam" id="PF22982">
    <property type="entry name" value="WHD_HRQ1"/>
    <property type="match status" value="1"/>
</dbReference>
<dbReference type="eggNOG" id="COG1205">
    <property type="taxonomic scope" value="Bacteria"/>
</dbReference>
<name>A0A068NUQ1_FIMGI</name>
<organism evidence="5 6">
    <name type="scientific">Fimbriimonas ginsengisoli Gsoil 348</name>
    <dbReference type="NCBI Taxonomy" id="661478"/>
    <lineage>
        <taxon>Bacteria</taxon>
        <taxon>Bacillati</taxon>
        <taxon>Armatimonadota</taxon>
        <taxon>Fimbriimonadia</taxon>
        <taxon>Fimbriimonadales</taxon>
        <taxon>Fimbriimonadaceae</taxon>
        <taxon>Fimbriimonas</taxon>
    </lineage>
</organism>
<dbReference type="Gene3D" id="3.40.50.300">
    <property type="entry name" value="P-loop containing nucleotide triphosphate hydrolases"/>
    <property type="match status" value="2"/>
</dbReference>
<keyword evidence="1" id="KW-0547">Nucleotide-binding</keyword>
<keyword evidence="6" id="KW-1185">Reference proteome</keyword>
<keyword evidence="2" id="KW-0067">ATP-binding</keyword>
<dbReference type="InterPro" id="IPR027417">
    <property type="entry name" value="P-loop_NTPase"/>
</dbReference>
<proteinExistence type="predicted"/>
<dbReference type="PANTHER" id="PTHR47957">
    <property type="entry name" value="ATP-DEPENDENT HELICASE HRQ1"/>
    <property type="match status" value="1"/>
</dbReference>
<dbReference type="Proteomes" id="UP000027982">
    <property type="component" value="Chromosome"/>
</dbReference>
<dbReference type="InterPro" id="IPR014001">
    <property type="entry name" value="Helicase_ATP-bd"/>
</dbReference>
<dbReference type="KEGG" id="fgi:OP10G_1976"/>
<dbReference type="GO" id="GO:0003676">
    <property type="term" value="F:nucleic acid binding"/>
    <property type="evidence" value="ECO:0007669"/>
    <property type="project" value="InterPro"/>
</dbReference>
<dbReference type="InterPro" id="IPR055227">
    <property type="entry name" value="HRQ1_WHD"/>
</dbReference>
<dbReference type="CDD" id="cd17923">
    <property type="entry name" value="DEXHc_Hrq1-like"/>
    <property type="match status" value="1"/>
</dbReference>
<evidence type="ECO:0000256" key="1">
    <source>
        <dbReference type="ARBA" id="ARBA00022741"/>
    </source>
</evidence>
<dbReference type="GO" id="GO:0006289">
    <property type="term" value="P:nucleotide-excision repair"/>
    <property type="evidence" value="ECO:0007669"/>
    <property type="project" value="TreeGrafter"/>
</dbReference>
<dbReference type="InterPro" id="IPR011545">
    <property type="entry name" value="DEAD/DEAH_box_helicase_dom"/>
</dbReference>
<evidence type="ECO:0000313" key="6">
    <source>
        <dbReference type="Proteomes" id="UP000027982"/>
    </source>
</evidence>
<dbReference type="CDD" id="cd18797">
    <property type="entry name" value="SF2_C_Hrq"/>
    <property type="match status" value="1"/>
</dbReference>
<evidence type="ECO:0000259" key="4">
    <source>
        <dbReference type="PROSITE" id="PS51194"/>
    </source>
</evidence>
<dbReference type="STRING" id="661478.OP10G_1976"/>
<dbReference type="HOGENOM" id="CLU_000809_3_2_0"/>
<feature type="domain" description="Helicase ATP-binding" evidence="3">
    <location>
        <begin position="55"/>
        <end position="233"/>
    </location>
</feature>
<protein>
    <submittedName>
        <fullName evidence="5">DEAD/DEAH box helicase-like protein</fullName>
    </submittedName>
</protein>
<dbReference type="Pfam" id="PF00270">
    <property type="entry name" value="DEAD"/>
    <property type="match status" value="1"/>
</dbReference>
<dbReference type="GO" id="GO:0005524">
    <property type="term" value="F:ATP binding"/>
    <property type="evidence" value="ECO:0007669"/>
    <property type="project" value="UniProtKB-KW"/>
</dbReference>
<dbReference type="PROSITE" id="PS51192">
    <property type="entry name" value="HELICASE_ATP_BIND_1"/>
    <property type="match status" value="1"/>
</dbReference>
<dbReference type="EMBL" id="CP007139">
    <property type="protein sequence ID" value="AIE85344.1"/>
    <property type="molecule type" value="Genomic_DNA"/>
</dbReference>
<evidence type="ECO:0000313" key="5">
    <source>
        <dbReference type="EMBL" id="AIE85344.1"/>
    </source>
</evidence>
<dbReference type="Pfam" id="PF09369">
    <property type="entry name" value="MZB"/>
    <property type="match status" value="1"/>
</dbReference>
<dbReference type="PROSITE" id="PS51194">
    <property type="entry name" value="HELICASE_CTER"/>
    <property type="match status" value="1"/>
</dbReference>
<gene>
    <name evidence="5" type="ORF">OP10G_1976</name>
</gene>
<dbReference type="SMART" id="SM00487">
    <property type="entry name" value="DEXDc"/>
    <property type="match status" value="1"/>
</dbReference>